<comment type="caution">
    <text evidence="3">The sequence shown here is derived from an EMBL/GenBank/DDBJ whole genome shotgun (WGS) entry which is preliminary data.</text>
</comment>
<dbReference type="RefSeq" id="WP_010195013.1">
    <property type="nucleotide sequence ID" value="NZ_JBNIKO010000012.1"/>
</dbReference>
<keyword evidence="1" id="KW-0472">Membrane</keyword>
<protein>
    <submittedName>
        <fullName evidence="3">Cytochrome c oxidase subunit 2A</fullName>
    </submittedName>
</protein>
<dbReference type="InterPro" id="IPR012538">
    <property type="entry name" value="Cyt_c_oxidase_su2a"/>
</dbReference>
<reference evidence="4 5" key="1">
    <citation type="submission" date="2019-08" db="EMBL/GenBank/DDBJ databases">
        <title>Bacillus genomes from the desert of Cuatro Cienegas, Coahuila.</title>
        <authorList>
            <person name="Olmedo-Alvarez G."/>
        </authorList>
    </citation>
    <scope>NUCLEOTIDE SEQUENCE [LARGE SCALE GENOMIC DNA]</scope>
    <source>
        <strain evidence="2 4">CH88_3T</strain>
        <strain evidence="3 5">CH98b_3T</strain>
    </source>
</reference>
<dbReference type="Proteomes" id="UP000324517">
    <property type="component" value="Unassembled WGS sequence"/>
</dbReference>
<accession>A0A5D4S5H2</accession>
<keyword evidence="1" id="KW-0812">Transmembrane</keyword>
<dbReference type="EMBL" id="VTEU01000008">
    <property type="protein sequence ID" value="TYS57344.1"/>
    <property type="molecule type" value="Genomic_DNA"/>
</dbReference>
<dbReference type="EMBL" id="VTET01000013">
    <property type="protein sequence ID" value="TYS67263.1"/>
    <property type="molecule type" value="Genomic_DNA"/>
</dbReference>
<gene>
    <name evidence="2" type="ORF">FZC74_16775</name>
    <name evidence="3" type="ORF">FZC75_19495</name>
</gene>
<evidence type="ECO:0000313" key="4">
    <source>
        <dbReference type="Proteomes" id="UP000323393"/>
    </source>
</evidence>
<evidence type="ECO:0000256" key="1">
    <source>
        <dbReference type="SAM" id="Phobius"/>
    </source>
</evidence>
<evidence type="ECO:0000313" key="2">
    <source>
        <dbReference type="EMBL" id="TYS57344.1"/>
    </source>
</evidence>
<sequence>MANVQYERPEKSTDKKLPLKEEEASLKGTLIAVFLLGAFIVISWVSVFSLFISRN</sequence>
<organism evidence="3 5">
    <name type="scientific">Sutcliffiella horikoshii</name>
    <dbReference type="NCBI Taxonomy" id="79883"/>
    <lineage>
        <taxon>Bacteria</taxon>
        <taxon>Bacillati</taxon>
        <taxon>Bacillota</taxon>
        <taxon>Bacilli</taxon>
        <taxon>Bacillales</taxon>
        <taxon>Bacillaceae</taxon>
        <taxon>Sutcliffiella</taxon>
    </lineage>
</organism>
<proteinExistence type="predicted"/>
<keyword evidence="1" id="KW-1133">Transmembrane helix</keyword>
<feature type="transmembrane region" description="Helical" evidence="1">
    <location>
        <begin position="30"/>
        <end position="52"/>
    </location>
</feature>
<dbReference type="AlphaFoldDB" id="A0A5D4S5H2"/>
<evidence type="ECO:0000313" key="5">
    <source>
        <dbReference type="Proteomes" id="UP000324517"/>
    </source>
</evidence>
<dbReference type="Proteomes" id="UP000323393">
    <property type="component" value="Unassembled WGS sequence"/>
</dbReference>
<evidence type="ECO:0000313" key="3">
    <source>
        <dbReference type="EMBL" id="TYS67263.1"/>
    </source>
</evidence>
<dbReference type="Pfam" id="PF08113">
    <property type="entry name" value="CoxIIa"/>
    <property type="match status" value="1"/>
</dbReference>
<dbReference type="OrthoDB" id="2418411at2"/>
<name>A0A5D4S5H2_9BACI</name>